<sequence>MELEDVTGNQLPWFFIFGFEITKQREDLQNQQKEGRRSKGEVLQKDVVSSVIFFFAATASASDVSADNKSEYLVIRQGVSNVDDLLLEAEHHFDSFKRRFRKTYNTLEEHAYPLGVFKANLQIVRDVTGSLNLCRSWRYSVLRPDAAGVPLESPRNLSWYLPIPILPTNDLPIDFEIRAPLLPLRTSDILIVIPRPSRCLEVFINYLSTVNLAYLTGGLLIRGDWLPYL</sequence>
<proteinExistence type="predicted"/>
<organism evidence="2 3">
    <name type="scientific">Protea cynaroides</name>
    <dbReference type="NCBI Taxonomy" id="273540"/>
    <lineage>
        <taxon>Eukaryota</taxon>
        <taxon>Viridiplantae</taxon>
        <taxon>Streptophyta</taxon>
        <taxon>Embryophyta</taxon>
        <taxon>Tracheophyta</taxon>
        <taxon>Spermatophyta</taxon>
        <taxon>Magnoliopsida</taxon>
        <taxon>Proteales</taxon>
        <taxon>Proteaceae</taxon>
        <taxon>Protea</taxon>
    </lineage>
</organism>
<evidence type="ECO:0000259" key="1">
    <source>
        <dbReference type="Pfam" id="PF08246"/>
    </source>
</evidence>
<name>A0A9Q0QS99_9MAGN</name>
<gene>
    <name evidence="2" type="ORF">NE237_003264</name>
</gene>
<dbReference type="EMBL" id="JAMYWD010000005">
    <property type="protein sequence ID" value="KAJ4970165.1"/>
    <property type="molecule type" value="Genomic_DNA"/>
</dbReference>
<dbReference type="AlphaFoldDB" id="A0A9Q0QS99"/>
<evidence type="ECO:0000313" key="2">
    <source>
        <dbReference type="EMBL" id="KAJ4970165.1"/>
    </source>
</evidence>
<dbReference type="Proteomes" id="UP001141806">
    <property type="component" value="Unassembled WGS sequence"/>
</dbReference>
<comment type="caution">
    <text evidence="2">The sequence shown here is derived from an EMBL/GenBank/DDBJ whole genome shotgun (WGS) entry which is preliminary data.</text>
</comment>
<dbReference type="InterPro" id="IPR013201">
    <property type="entry name" value="Prot_inhib_I29"/>
</dbReference>
<accession>A0A9Q0QS99</accession>
<feature type="domain" description="Cathepsin propeptide inhibitor" evidence="1">
    <location>
        <begin position="93"/>
        <end position="126"/>
    </location>
</feature>
<evidence type="ECO:0000313" key="3">
    <source>
        <dbReference type="Proteomes" id="UP001141806"/>
    </source>
</evidence>
<protein>
    <recommendedName>
        <fullName evidence="1">Cathepsin propeptide inhibitor domain-containing protein</fullName>
    </recommendedName>
</protein>
<dbReference type="Pfam" id="PF08246">
    <property type="entry name" value="Inhibitor_I29"/>
    <property type="match status" value="1"/>
</dbReference>
<reference evidence="2" key="1">
    <citation type="journal article" date="2023" name="Plant J.">
        <title>The genome of the king protea, Protea cynaroides.</title>
        <authorList>
            <person name="Chang J."/>
            <person name="Duong T.A."/>
            <person name="Schoeman C."/>
            <person name="Ma X."/>
            <person name="Roodt D."/>
            <person name="Barker N."/>
            <person name="Li Z."/>
            <person name="Van de Peer Y."/>
            <person name="Mizrachi E."/>
        </authorList>
    </citation>
    <scope>NUCLEOTIDE SEQUENCE</scope>
    <source>
        <tissue evidence="2">Young leaves</tissue>
    </source>
</reference>
<keyword evidence="3" id="KW-1185">Reference proteome</keyword>